<dbReference type="Proteomes" id="UP001152607">
    <property type="component" value="Unassembled WGS sequence"/>
</dbReference>
<proteinExistence type="predicted"/>
<dbReference type="EMBL" id="CAOQHR010000008">
    <property type="protein sequence ID" value="CAI6338694.1"/>
    <property type="molecule type" value="Genomic_DNA"/>
</dbReference>
<organism evidence="1 2">
    <name type="scientific">Periconia digitata</name>
    <dbReference type="NCBI Taxonomy" id="1303443"/>
    <lineage>
        <taxon>Eukaryota</taxon>
        <taxon>Fungi</taxon>
        <taxon>Dikarya</taxon>
        <taxon>Ascomycota</taxon>
        <taxon>Pezizomycotina</taxon>
        <taxon>Dothideomycetes</taxon>
        <taxon>Pleosporomycetidae</taxon>
        <taxon>Pleosporales</taxon>
        <taxon>Massarineae</taxon>
        <taxon>Periconiaceae</taxon>
        <taxon>Periconia</taxon>
    </lineage>
</organism>
<name>A0A9W4UN21_9PLEO</name>
<evidence type="ECO:0000313" key="1">
    <source>
        <dbReference type="EMBL" id="CAI6338694.1"/>
    </source>
</evidence>
<keyword evidence="2" id="KW-1185">Reference proteome</keyword>
<accession>A0A9W4UN21</accession>
<evidence type="ECO:0000313" key="2">
    <source>
        <dbReference type="Proteomes" id="UP001152607"/>
    </source>
</evidence>
<comment type="caution">
    <text evidence="1">The sequence shown here is derived from an EMBL/GenBank/DDBJ whole genome shotgun (WGS) entry which is preliminary data.</text>
</comment>
<protein>
    <submittedName>
        <fullName evidence="1">Uncharacterized protein</fullName>
    </submittedName>
</protein>
<gene>
    <name evidence="1" type="ORF">PDIGIT_LOCUS11827</name>
</gene>
<dbReference type="AlphaFoldDB" id="A0A9W4UN21"/>
<reference evidence="1" key="1">
    <citation type="submission" date="2023-01" db="EMBL/GenBank/DDBJ databases">
        <authorList>
            <person name="Van Ghelder C."/>
            <person name="Rancurel C."/>
        </authorList>
    </citation>
    <scope>NUCLEOTIDE SEQUENCE</scope>
    <source>
        <strain evidence="1">CNCM I-4278</strain>
    </source>
</reference>
<sequence length="55" mass="6505">MTISAPIWRATAVREGGWPWWLRWGTEPWRAYTKQHSSVARRWTAQDSSVPVWHA</sequence>